<dbReference type="Proteomes" id="UP001305647">
    <property type="component" value="Unassembled WGS sequence"/>
</dbReference>
<comment type="caution">
    <text evidence="2">The sequence shown here is derived from an EMBL/GenBank/DDBJ whole genome shotgun (WGS) entry which is preliminary data.</text>
</comment>
<dbReference type="EMBL" id="MU863738">
    <property type="protein sequence ID" value="KAK4096117.1"/>
    <property type="molecule type" value="Genomic_DNA"/>
</dbReference>
<reference evidence="2" key="1">
    <citation type="journal article" date="2023" name="Mol. Phylogenet. Evol.">
        <title>Genome-scale phylogeny and comparative genomics of the fungal order Sordariales.</title>
        <authorList>
            <person name="Hensen N."/>
            <person name="Bonometti L."/>
            <person name="Westerberg I."/>
            <person name="Brannstrom I.O."/>
            <person name="Guillou S."/>
            <person name="Cros-Aarteil S."/>
            <person name="Calhoun S."/>
            <person name="Haridas S."/>
            <person name="Kuo A."/>
            <person name="Mondo S."/>
            <person name="Pangilinan J."/>
            <person name="Riley R."/>
            <person name="LaButti K."/>
            <person name="Andreopoulos B."/>
            <person name="Lipzen A."/>
            <person name="Chen C."/>
            <person name="Yan M."/>
            <person name="Daum C."/>
            <person name="Ng V."/>
            <person name="Clum A."/>
            <person name="Steindorff A."/>
            <person name="Ohm R.A."/>
            <person name="Martin F."/>
            <person name="Silar P."/>
            <person name="Natvig D.O."/>
            <person name="Lalanne C."/>
            <person name="Gautier V."/>
            <person name="Ament-Velasquez S.L."/>
            <person name="Kruys A."/>
            <person name="Hutchinson M.I."/>
            <person name="Powell A.J."/>
            <person name="Barry K."/>
            <person name="Miller A.N."/>
            <person name="Grigoriev I.V."/>
            <person name="Debuchy R."/>
            <person name="Gladieux P."/>
            <person name="Hiltunen Thoren M."/>
            <person name="Johannesson H."/>
        </authorList>
    </citation>
    <scope>NUCLEOTIDE SEQUENCE</scope>
    <source>
        <strain evidence="2">CBS 757.83</strain>
    </source>
</reference>
<feature type="compositionally biased region" description="Basic and acidic residues" evidence="1">
    <location>
        <begin position="379"/>
        <end position="388"/>
    </location>
</feature>
<protein>
    <submittedName>
        <fullName evidence="2">Uncharacterized protein</fullName>
    </submittedName>
</protein>
<reference evidence="2" key="2">
    <citation type="submission" date="2023-05" db="EMBL/GenBank/DDBJ databases">
        <authorList>
            <consortium name="Lawrence Berkeley National Laboratory"/>
            <person name="Steindorff A."/>
            <person name="Hensen N."/>
            <person name="Bonometti L."/>
            <person name="Westerberg I."/>
            <person name="Brannstrom I.O."/>
            <person name="Guillou S."/>
            <person name="Cros-Aarteil S."/>
            <person name="Calhoun S."/>
            <person name="Haridas S."/>
            <person name="Kuo A."/>
            <person name="Mondo S."/>
            <person name="Pangilinan J."/>
            <person name="Riley R."/>
            <person name="Labutti K."/>
            <person name="Andreopoulos B."/>
            <person name="Lipzen A."/>
            <person name="Chen C."/>
            <person name="Yanf M."/>
            <person name="Daum C."/>
            <person name="Ng V."/>
            <person name="Clum A."/>
            <person name="Ohm R."/>
            <person name="Martin F."/>
            <person name="Silar P."/>
            <person name="Natvig D."/>
            <person name="Lalanne C."/>
            <person name="Gautier V."/>
            <person name="Ament-Velasquez S.L."/>
            <person name="Kruys A."/>
            <person name="Hutchinson M.I."/>
            <person name="Powell A.J."/>
            <person name="Barry K."/>
            <person name="Miller A.N."/>
            <person name="Grigoriev I.V."/>
            <person name="Debuchy R."/>
            <person name="Gladieux P."/>
            <person name="Thoren M.H."/>
            <person name="Johannesson H."/>
        </authorList>
    </citation>
    <scope>NUCLEOTIDE SEQUENCE</scope>
    <source>
        <strain evidence="2">CBS 757.83</strain>
    </source>
</reference>
<evidence type="ECO:0000256" key="1">
    <source>
        <dbReference type="SAM" id="MobiDB-lite"/>
    </source>
</evidence>
<organism evidence="2 3">
    <name type="scientific">Parathielavia hyrcaniae</name>
    <dbReference type="NCBI Taxonomy" id="113614"/>
    <lineage>
        <taxon>Eukaryota</taxon>
        <taxon>Fungi</taxon>
        <taxon>Dikarya</taxon>
        <taxon>Ascomycota</taxon>
        <taxon>Pezizomycotina</taxon>
        <taxon>Sordariomycetes</taxon>
        <taxon>Sordariomycetidae</taxon>
        <taxon>Sordariales</taxon>
        <taxon>Chaetomiaceae</taxon>
        <taxon>Parathielavia</taxon>
    </lineage>
</organism>
<dbReference type="AlphaFoldDB" id="A0AAN6SX60"/>
<evidence type="ECO:0000313" key="2">
    <source>
        <dbReference type="EMBL" id="KAK4096117.1"/>
    </source>
</evidence>
<evidence type="ECO:0000313" key="3">
    <source>
        <dbReference type="Proteomes" id="UP001305647"/>
    </source>
</evidence>
<proteinExistence type="predicted"/>
<feature type="compositionally biased region" description="Low complexity" evidence="1">
    <location>
        <begin position="350"/>
        <end position="364"/>
    </location>
</feature>
<feature type="compositionally biased region" description="Polar residues" evidence="1">
    <location>
        <begin position="235"/>
        <end position="255"/>
    </location>
</feature>
<feature type="compositionally biased region" description="Polar residues" evidence="1">
    <location>
        <begin position="311"/>
        <end position="335"/>
    </location>
</feature>
<feature type="region of interest" description="Disordered" evidence="1">
    <location>
        <begin position="195"/>
        <end position="388"/>
    </location>
</feature>
<accession>A0AAN6SX60</accession>
<sequence>MTGQNQSSAALNPEPEWVDLGGNLYQLGPPTELQKATWVRKWMLWNTLDYKFPKTFATAGGSRLVATLCFAGPGYYAIIQSTIPRGPWRDFMATHGRTVAPIWYDAAHSNPDSKAALNPALHAEDSVEFICERQMGGFNSGIYEQPRIIVYGKKAGSSGIRQTPLCFSSTSKNPYCVLVAQRLGIQFIKVDADKVDKSEREAMQPGSLSYTTTMEELAARKPKSTTMEDLAASKGKSTSMEKYNASQGNSTTGEQSRAGQPGESGGGAGGGSTHSRGGDRSAPAPGKQVDGFSSLAKGMSDLRLGGGGGNTFRQSNSRHVIDTPPSQRRQHTSPQAKLPAGPAISQTRPAASSQTTLSTQTSASRFMPSTTKTPPDGRGPTRRDGKGA</sequence>
<name>A0AAN6SX60_9PEZI</name>
<gene>
    <name evidence="2" type="ORF">N658DRAFT_562657</name>
</gene>
<keyword evidence="3" id="KW-1185">Reference proteome</keyword>
<feature type="compositionally biased region" description="Gly residues" evidence="1">
    <location>
        <begin position="262"/>
        <end position="272"/>
    </location>
</feature>